<reference evidence="2" key="1">
    <citation type="submission" date="2023-10" db="EMBL/GenBank/DDBJ databases">
        <authorList>
            <person name="Chen Y."/>
            <person name="Shah S."/>
            <person name="Dougan E. K."/>
            <person name="Thang M."/>
            <person name="Chan C."/>
        </authorList>
    </citation>
    <scope>NUCLEOTIDE SEQUENCE [LARGE SCALE GENOMIC DNA]</scope>
</reference>
<proteinExistence type="predicted"/>
<evidence type="ECO:0000256" key="1">
    <source>
        <dbReference type="SAM" id="MobiDB-lite"/>
    </source>
</evidence>
<dbReference type="EMBL" id="CAUYUJ010014211">
    <property type="protein sequence ID" value="CAK0838275.1"/>
    <property type="molecule type" value="Genomic_DNA"/>
</dbReference>
<gene>
    <name evidence="2" type="ORF">PCOR1329_LOCUS34251</name>
</gene>
<feature type="region of interest" description="Disordered" evidence="1">
    <location>
        <begin position="1"/>
        <end position="42"/>
    </location>
</feature>
<name>A0ABN9T066_9DINO</name>
<accession>A0ABN9T066</accession>
<sequence length="139" mass="15440">MASTPTRSLGKRKSSQAAGRGDRRVRAEKTVAHQARQQLKGNEGSTMAALLAISRRLSLTTHEISWNPRARSSIVLYSQRQLRSSQRRRSRGTTTQWITKIKKHDNGPPCPHIFAVMVAHFLETMTHAQGVEAQATAAL</sequence>
<organism evidence="2 3">
    <name type="scientific">Prorocentrum cordatum</name>
    <dbReference type="NCBI Taxonomy" id="2364126"/>
    <lineage>
        <taxon>Eukaryota</taxon>
        <taxon>Sar</taxon>
        <taxon>Alveolata</taxon>
        <taxon>Dinophyceae</taxon>
        <taxon>Prorocentrales</taxon>
        <taxon>Prorocentraceae</taxon>
        <taxon>Prorocentrum</taxon>
    </lineage>
</organism>
<feature type="compositionally biased region" description="Basic and acidic residues" evidence="1">
    <location>
        <begin position="20"/>
        <end position="31"/>
    </location>
</feature>
<dbReference type="Proteomes" id="UP001189429">
    <property type="component" value="Unassembled WGS sequence"/>
</dbReference>
<evidence type="ECO:0000313" key="2">
    <source>
        <dbReference type="EMBL" id="CAK0838275.1"/>
    </source>
</evidence>
<evidence type="ECO:0000313" key="3">
    <source>
        <dbReference type="Proteomes" id="UP001189429"/>
    </source>
</evidence>
<keyword evidence="3" id="KW-1185">Reference proteome</keyword>
<comment type="caution">
    <text evidence="2">The sequence shown here is derived from an EMBL/GenBank/DDBJ whole genome shotgun (WGS) entry which is preliminary data.</text>
</comment>
<protein>
    <submittedName>
        <fullName evidence="2">Uncharacterized protein</fullName>
    </submittedName>
</protein>